<organism evidence="2 3">
    <name type="scientific">Pseudoxanthomonas composti</name>
    <dbReference type="NCBI Taxonomy" id="2137479"/>
    <lineage>
        <taxon>Bacteria</taxon>
        <taxon>Pseudomonadati</taxon>
        <taxon>Pseudomonadota</taxon>
        <taxon>Gammaproteobacteria</taxon>
        <taxon>Lysobacterales</taxon>
        <taxon>Lysobacteraceae</taxon>
        <taxon>Pseudoxanthomonas</taxon>
    </lineage>
</organism>
<name>A0A4Q1JXQ3_9GAMM</name>
<dbReference type="EMBL" id="SAWZ01000003">
    <property type="protein sequence ID" value="RXR06580.1"/>
    <property type="molecule type" value="Genomic_DNA"/>
</dbReference>
<reference evidence="2 3" key="1">
    <citation type="submission" date="2019-01" db="EMBL/GenBank/DDBJ databases">
        <title>Pseudoxanthomonas composti sp. nov., isolated from compost.</title>
        <authorList>
            <person name="Yang G."/>
        </authorList>
    </citation>
    <scope>NUCLEOTIDE SEQUENCE [LARGE SCALE GENOMIC DNA]</scope>
    <source>
        <strain evidence="2 3">GSS15</strain>
    </source>
</reference>
<dbReference type="OrthoDB" id="5988232at2"/>
<sequence length="72" mass="7543">MGLLRMITLGAAAAVAWKLWKDKQAGPAPMPRATQDTRDLTPPHGDALTDMSSYGAEASVPASQSSRGFGEV</sequence>
<evidence type="ECO:0000313" key="2">
    <source>
        <dbReference type="EMBL" id="RXR06580.1"/>
    </source>
</evidence>
<feature type="compositionally biased region" description="Polar residues" evidence="1">
    <location>
        <begin position="61"/>
        <end position="72"/>
    </location>
</feature>
<accession>A0A4Q1JXQ3</accession>
<protein>
    <submittedName>
        <fullName evidence="2">Uncharacterized protein</fullName>
    </submittedName>
</protein>
<comment type="caution">
    <text evidence="2">The sequence shown here is derived from an EMBL/GenBank/DDBJ whole genome shotgun (WGS) entry which is preliminary data.</text>
</comment>
<feature type="region of interest" description="Disordered" evidence="1">
    <location>
        <begin position="24"/>
        <end position="72"/>
    </location>
</feature>
<proteinExistence type="predicted"/>
<dbReference type="AlphaFoldDB" id="A0A4Q1JXQ3"/>
<keyword evidence="3" id="KW-1185">Reference proteome</keyword>
<evidence type="ECO:0000256" key="1">
    <source>
        <dbReference type="SAM" id="MobiDB-lite"/>
    </source>
</evidence>
<dbReference type="RefSeq" id="WP_129470687.1">
    <property type="nucleotide sequence ID" value="NZ_SAWZ01000003.1"/>
</dbReference>
<evidence type="ECO:0000313" key="3">
    <source>
        <dbReference type="Proteomes" id="UP000289784"/>
    </source>
</evidence>
<gene>
    <name evidence="2" type="ORF">EPA99_08055</name>
</gene>
<dbReference type="Proteomes" id="UP000289784">
    <property type="component" value="Unassembled WGS sequence"/>
</dbReference>